<organism evidence="1 2">
    <name type="scientific">Penicillium subrubescens</name>
    <dbReference type="NCBI Taxonomy" id="1316194"/>
    <lineage>
        <taxon>Eukaryota</taxon>
        <taxon>Fungi</taxon>
        <taxon>Dikarya</taxon>
        <taxon>Ascomycota</taxon>
        <taxon>Pezizomycotina</taxon>
        <taxon>Eurotiomycetes</taxon>
        <taxon>Eurotiomycetidae</taxon>
        <taxon>Eurotiales</taxon>
        <taxon>Aspergillaceae</taxon>
        <taxon>Penicillium</taxon>
    </lineage>
</organism>
<gene>
    <name evidence="1" type="ORF">PENSUB_5102</name>
</gene>
<evidence type="ECO:0000313" key="2">
    <source>
        <dbReference type="Proteomes" id="UP000186955"/>
    </source>
</evidence>
<dbReference type="Proteomes" id="UP000186955">
    <property type="component" value="Unassembled WGS sequence"/>
</dbReference>
<name>A0A1Q5UAN6_9EURO</name>
<accession>A0A1Q5UAN6</accession>
<dbReference type="EMBL" id="MNBE01000503">
    <property type="protein sequence ID" value="OKP09538.1"/>
    <property type="molecule type" value="Genomic_DNA"/>
</dbReference>
<proteinExistence type="predicted"/>
<comment type="caution">
    <text evidence="1">The sequence shown here is derived from an EMBL/GenBank/DDBJ whole genome shotgun (WGS) entry which is preliminary data.</text>
</comment>
<protein>
    <submittedName>
        <fullName evidence="1">Uncharacterized protein</fullName>
    </submittedName>
</protein>
<sequence length="49" mass="5149">MNIPTHNVIFRKSSMNHAVIPALAYATSTGSASTTVRSLLAPTTLGLHV</sequence>
<keyword evidence="2" id="KW-1185">Reference proteome</keyword>
<evidence type="ECO:0000313" key="1">
    <source>
        <dbReference type="EMBL" id="OKP09538.1"/>
    </source>
</evidence>
<reference evidence="1 2" key="1">
    <citation type="submission" date="2016-10" db="EMBL/GenBank/DDBJ databases">
        <title>Genome sequence of the ascomycete fungus Penicillium subrubescens.</title>
        <authorList>
            <person name="De Vries R.P."/>
            <person name="Peng M."/>
            <person name="Dilokpimol A."/>
            <person name="Hilden K."/>
            <person name="Makela M.R."/>
            <person name="Grigoriev I."/>
            <person name="Riley R."/>
            <person name="Granchi Z."/>
        </authorList>
    </citation>
    <scope>NUCLEOTIDE SEQUENCE [LARGE SCALE GENOMIC DNA]</scope>
    <source>
        <strain evidence="1 2">CBS 132785</strain>
    </source>
</reference>
<dbReference type="AlphaFoldDB" id="A0A1Q5UAN6"/>